<feature type="compositionally biased region" description="Low complexity" evidence="2">
    <location>
        <begin position="131"/>
        <end position="144"/>
    </location>
</feature>
<evidence type="ECO:0000256" key="2">
    <source>
        <dbReference type="SAM" id="MobiDB-lite"/>
    </source>
</evidence>
<feature type="compositionally biased region" description="Basic and acidic residues" evidence="2">
    <location>
        <begin position="246"/>
        <end position="257"/>
    </location>
</feature>
<evidence type="ECO:0000256" key="1">
    <source>
        <dbReference type="SAM" id="Coils"/>
    </source>
</evidence>
<dbReference type="Proteomes" id="UP000188354">
    <property type="component" value="Chromosome LG18"/>
</dbReference>
<evidence type="ECO:0000313" key="4">
    <source>
        <dbReference type="Proteomes" id="UP000188354"/>
    </source>
</evidence>
<dbReference type="InterPro" id="IPR038777">
    <property type="entry name" value="At4g18490-like"/>
</dbReference>
<organism evidence="3 4">
    <name type="scientific">Lupinus angustifolius</name>
    <name type="common">Narrow-leaved blue lupine</name>
    <dbReference type="NCBI Taxonomy" id="3871"/>
    <lineage>
        <taxon>Eukaryota</taxon>
        <taxon>Viridiplantae</taxon>
        <taxon>Streptophyta</taxon>
        <taxon>Embryophyta</taxon>
        <taxon>Tracheophyta</taxon>
        <taxon>Spermatophyta</taxon>
        <taxon>Magnoliopsida</taxon>
        <taxon>eudicotyledons</taxon>
        <taxon>Gunneridae</taxon>
        <taxon>Pentapetalae</taxon>
        <taxon>rosids</taxon>
        <taxon>fabids</taxon>
        <taxon>Fabales</taxon>
        <taxon>Fabaceae</taxon>
        <taxon>Papilionoideae</taxon>
        <taxon>50 kb inversion clade</taxon>
        <taxon>genistoids sensu lato</taxon>
        <taxon>core genistoids</taxon>
        <taxon>Genisteae</taxon>
        <taxon>Lupinus</taxon>
    </lineage>
</organism>
<dbReference type="OMA" id="HQQEEMS"/>
<feature type="region of interest" description="Disordered" evidence="2">
    <location>
        <begin position="131"/>
        <end position="188"/>
    </location>
</feature>
<feature type="region of interest" description="Disordered" evidence="2">
    <location>
        <begin position="631"/>
        <end position="658"/>
    </location>
</feature>
<feature type="compositionally biased region" description="Basic and acidic residues" evidence="2">
    <location>
        <begin position="465"/>
        <end position="478"/>
    </location>
</feature>
<feature type="region of interest" description="Disordered" evidence="2">
    <location>
        <begin position="680"/>
        <end position="716"/>
    </location>
</feature>
<feature type="compositionally biased region" description="Polar residues" evidence="2">
    <location>
        <begin position="264"/>
        <end position="279"/>
    </location>
</feature>
<dbReference type="EMBL" id="CM007378">
    <property type="protein sequence ID" value="OIV93227.1"/>
    <property type="molecule type" value="Genomic_DNA"/>
</dbReference>
<evidence type="ECO:0000313" key="3">
    <source>
        <dbReference type="EMBL" id="OIV93227.1"/>
    </source>
</evidence>
<dbReference type="Gramene" id="OIV93227">
    <property type="protein sequence ID" value="OIV93227"/>
    <property type="gene ID" value="TanjilG_27406"/>
</dbReference>
<proteinExistence type="predicted"/>
<feature type="region of interest" description="Disordered" evidence="2">
    <location>
        <begin position="335"/>
        <end position="355"/>
    </location>
</feature>
<feature type="region of interest" description="Disordered" evidence="2">
    <location>
        <begin position="233"/>
        <end position="281"/>
    </location>
</feature>
<feature type="compositionally biased region" description="Basic and acidic residues" evidence="2">
    <location>
        <begin position="158"/>
        <end position="171"/>
    </location>
</feature>
<feature type="coiled-coil region" evidence="1">
    <location>
        <begin position="738"/>
        <end position="765"/>
    </location>
</feature>
<gene>
    <name evidence="3" type="ORF">TanjilG_27406</name>
</gene>
<protein>
    <submittedName>
        <fullName evidence="3">Uncharacterized protein</fullName>
    </submittedName>
</protein>
<feature type="region of interest" description="Disordered" evidence="2">
    <location>
        <begin position="1"/>
        <end position="22"/>
    </location>
</feature>
<feature type="compositionally biased region" description="Polar residues" evidence="2">
    <location>
        <begin position="335"/>
        <end position="346"/>
    </location>
</feature>
<feature type="compositionally biased region" description="Polar residues" evidence="2">
    <location>
        <begin position="631"/>
        <end position="657"/>
    </location>
</feature>
<dbReference type="AlphaFoldDB" id="A0A1J7FYK3"/>
<feature type="region of interest" description="Disordered" evidence="2">
    <location>
        <begin position="440"/>
        <end position="495"/>
    </location>
</feature>
<sequence>MAEQHKESSSADSKEKSSLLDDKNGKEFLSSWKSMSMADDDAMDFSFDTVPKGRKKTFDFDKLDMKFNLDDDFGKISSFKVDMSDLDFTCPPKNSSQSKDKKGESSGTKAGKQDGFNFSFDFNELDSFNLDSSSTNGDTNSNSNLRKKGVSTEGSDSEGPKKPKINDDESGHASNNSMAMKPPVSEKLETSKVDNVVGNLGNVASGQGGFASKFLSSGNLDMPIEIQTSGISKTIRANEMDEERDLPEKIKSAESKPEQVITKAPSQPACQSDSGQDTIPEQHKKMFSSGTKVINVSGDKEKATDKATCVDSEGVDLQSEQPSLVLVTKSDSSVGEATNLGSSAEEVTNDPHKKNNDISFENISKNAFKKISCDNDVTENKKPALECHLASETSKPVVDRMMLMKDNELQGMQPNISRRPEEKCFLKHLSSTAGTKVISFSSQKSCDMSPRESYRSKDTQIGSKSVRDSLRGSDKLNRDGLALNHSTDDLKSCSNSRESIVSDLMPSASKLAGNMQSFHEEVLKSKAMLLETGKSTKEVNMLSSQVNPSCLTEKTAKNTTQVSVKPKAEVLGKESSQKPRITSIEGNKISSFKTGKITHALSSLKALRNVGANMVLAAPLYQKEAISKVKSGQNMEIQSPTASKNDHLTSSGDNQKPQMPFLKRKATEVSEVDLTSLRSLKRLSQSPNNNRNSKKSSEEVVEQVESKPHNMIYNHPTLGLESPSDIKVMDVEISDSVLMEDNSNVEKAEAYMKELEDEIVALGRTKTFSPSVLPELYKPSPFHWLCFSISSEFGLLRLVYKKSIVKWFVCAKLEFGSYTMSGEIKRKMKLKVLSVAYMIMVNHQRFALLKIL</sequence>
<accession>A0A1J7FYK3</accession>
<keyword evidence="4" id="KW-1185">Reference proteome</keyword>
<dbReference type="PANTHER" id="PTHR36380">
    <property type="entry name" value="BNAA03G58330D PROTEIN"/>
    <property type="match status" value="1"/>
</dbReference>
<feature type="compositionally biased region" description="Basic and acidic residues" evidence="2">
    <location>
        <begin position="449"/>
        <end position="458"/>
    </location>
</feature>
<feature type="region of interest" description="Disordered" evidence="2">
    <location>
        <begin position="87"/>
        <end position="115"/>
    </location>
</feature>
<dbReference type="PANTHER" id="PTHR36380:SF1">
    <property type="entry name" value="OS01G0755100 PROTEIN"/>
    <property type="match status" value="1"/>
</dbReference>
<name>A0A1J7FYK3_LUPAN</name>
<reference evidence="3 4" key="1">
    <citation type="journal article" date="2017" name="Plant Biotechnol. J.">
        <title>A comprehensive draft genome sequence for lupin (Lupinus angustifolius), an emerging health food: insights into plant-microbe interactions and legume evolution.</title>
        <authorList>
            <person name="Hane J.K."/>
            <person name="Ming Y."/>
            <person name="Kamphuis L.G."/>
            <person name="Nelson M.N."/>
            <person name="Garg G."/>
            <person name="Atkins C.A."/>
            <person name="Bayer P.E."/>
            <person name="Bravo A."/>
            <person name="Bringans S."/>
            <person name="Cannon S."/>
            <person name="Edwards D."/>
            <person name="Foley R."/>
            <person name="Gao L.L."/>
            <person name="Harrison M.J."/>
            <person name="Huang W."/>
            <person name="Hurgobin B."/>
            <person name="Li S."/>
            <person name="Liu C.W."/>
            <person name="McGrath A."/>
            <person name="Morahan G."/>
            <person name="Murray J."/>
            <person name="Weller J."/>
            <person name="Jian J."/>
            <person name="Singh K.B."/>
        </authorList>
    </citation>
    <scope>NUCLEOTIDE SEQUENCE [LARGE SCALE GENOMIC DNA]</scope>
    <source>
        <strain evidence="4">cv. Tanjil</strain>
        <tissue evidence="3">Whole plant</tissue>
    </source>
</reference>
<keyword evidence="1" id="KW-0175">Coiled coil</keyword>